<dbReference type="InterPro" id="IPR027383">
    <property type="entry name" value="Znf_put"/>
</dbReference>
<evidence type="ECO:0000256" key="3">
    <source>
        <dbReference type="ARBA" id="ARBA00023082"/>
    </source>
</evidence>
<feature type="region of interest" description="Disordered" evidence="6">
    <location>
        <begin position="362"/>
        <end position="382"/>
    </location>
</feature>
<evidence type="ECO:0008006" key="11">
    <source>
        <dbReference type="Google" id="ProtNLM"/>
    </source>
</evidence>
<dbReference type="NCBIfam" id="TIGR02937">
    <property type="entry name" value="sigma70-ECF"/>
    <property type="match status" value="1"/>
</dbReference>
<dbReference type="InterPro" id="IPR041916">
    <property type="entry name" value="Anti_sigma_zinc_sf"/>
</dbReference>
<dbReference type="InterPro" id="IPR013324">
    <property type="entry name" value="RNA_pol_sigma_r3/r4-like"/>
</dbReference>
<dbReference type="EMBL" id="BAABAE010000003">
    <property type="protein sequence ID" value="GAA3738347.1"/>
    <property type="molecule type" value="Genomic_DNA"/>
</dbReference>
<evidence type="ECO:0000256" key="6">
    <source>
        <dbReference type="SAM" id="MobiDB-lite"/>
    </source>
</evidence>
<evidence type="ECO:0000256" key="5">
    <source>
        <dbReference type="ARBA" id="ARBA00023163"/>
    </source>
</evidence>
<evidence type="ECO:0000259" key="8">
    <source>
        <dbReference type="Pfam" id="PF13490"/>
    </source>
</evidence>
<dbReference type="PANTHER" id="PTHR43133:SF8">
    <property type="entry name" value="RNA POLYMERASE SIGMA FACTOR HI_1459-RELATED"/>
    <property type="match status" value="1"/>
</dbReference>
<keyword evidence="2" id="KW-0805">Transcription regulation</keyword>
<evidence type="ECO:0000259" key="7">
    <source>
        <dbReference type="Pfam" id="PF04542"/>
    </source>
</evidence>
<proteinExistence type="inferred from homology"/>
<dbReference type="SUPFAM" id="SSF88659">
    <property type="entry name" value="Sigma3 and sigma4 domains of RNA polymerase sigma factors"/>
    <property type="match status" value="1"/>
</dbReference>
<dbReference type="RefSeq" id="WP_344754837.1">
    <property type="nucleotide sequence ID" value="NZ_BAABAE010000003.1"/>
</dbReference>
<dbReference type="InterPro" id="IPR007627">
    <property type="entry name" value="RNA_pol_sigma70_r2"/>
</dbReference>
<organism evidence="9 10">
    <name type="scientific">Leifsonella bigeumensis</name>
    <dbReference type="NCBI Taxonomy" id="433643"/>
    <lineage>
        <taxon>Bacteria</taxon>
        <taxon>Bacillati</taxon>
        <taxon>Actinomycetota</taxon>
        <taxon>Actinomycetes</taxon>
        <taxon>Micrococcales</taxon>
        <taxon>Microbacteriaceae</taxon>
        <taxon>Leifsonella</taxon>
    </lineage>
</organism>
<keyword evidence="5" id="KW-0804">Transcription</keyword>
<keyword evidence="10" id="KW-1185">Reference proteome</keyword>
<evidence type="ECO:0000256" key="4">
    <source>
        <dbReference type="ARBA" id="ARBA00023125"/>
    </source>
</evidence>
<dbReference type="InterPro" id="IPR036388">
    <property type="entry name" value="WH-like_DNA-bd_sf"/>
</dbReference>
<dbReference type="Gene3D" id="1.10.10.1320">
    <property type="entry name" value="Anti-sigma factor, zinc-finger domain"/>
    <property type="match status" value="1"/>
</dbReference>
<dbReference type="InterPro" id="IPR013325">
    <property type="entry name" value="RNA_pol_sigma_r2"/>
</dbReference>
<dbReference type="Gene3D" id="1.10.1740.10">
    <property type="match status" value="1"/>
</dbReference>
<evidence type="ECO:0000313" key="9">
    <source>
        <dbReference type="EMBL" id="GAA3738347.1"/>
    </source>
</evidence>
<feature type="domain" description="Putative zinc-finger" evidence="8">
    <location>
        <begin position="207"/>
        <end position="240"/>
    </location>
</feature>
<comment type="caution">
    <text evidence="9">The sequence shown here is derived from an EMBL/GenBank/DDBJ whole genome shotgun (WGS) entry which is preliminary data.</text>
</comment>
<reference evidence="10" key="1">
    <citation type="journal article" date="2019" name="Int. J. Syst. Evol. Microbiol.">
        <title>The Global Catalogue of Microorganisms (GCM) 10K type strain sequencing project: providing services to taxonomists for standard genome sequencing and annotation.</title>
        <authorList>
            <consortium name="The Broad Institute Genomics Platform"/>
            <consortium name="The Broad Institute Genome Sequencing Center for Infectious Disease"/>
            <person name="Wu L."/>
            <person name="Ma J."/>
        </authorList>
    </citation>
    <scope>NUCLEOTIDE SEQUENCE [LARGE SCALE GENOMIC DNA]</scope>
    <source>
        <strain evidence="10">JCM 16949</strain>
    </source>
</reference>
<comment type="similarity">
    <text evidence="1">Belongs to the sigma-70 factor family. ECF subfamily.</text>
</comment>
<dbReference type="InterPro" id="IPR039425">
    <property type="entry name" value="RNA_pol_sigma-70-like"/>
</dbReference>
<name>A0ABP7FIL0_9MICO</name>
<evidence type="ECO:0000313" key="10">
    <source>
        <dbReference type="Proteomes" id="UP001501004"/>
    </source>
</evidence>
<feature type="domain" description="RNA polymerase sigma-70 region 2" evidence="7">
    <location>
        <begin position="45"/>
        <end position="105"/>
    </location>
</feature>
<dbReference type="Pfam" id="PF04542">
    <property type="entry name" value="Sigma70_r2"/>
    <property type="match status" value="1"/>
</dbReference>
<evidence type="ECO:0000256" key="1">
    <source>
        <dbReference type="ARBA" id="ARBA00010641"/>
    </source>
</evidence>
<dbReference type="Proteomes" id="UP001501004">
    <property type="component" value="Unassembled WGS sequence"/>
</dbReference>
<dbReference type="Gene3D" id="2.60.40.10">
    <property type="entry name" value="Immunoglobulins"/>
    <property type="match status" value="1"/>
</dbReference>
<evidence type="ECO:0000256" key="2">
    <source>
        <dbReference type="ARBA" id="ARBA00023015"/>
    </source>
</evidence>
<gene>
    <name evidence="9" type="ORF">GCM10022239_12450</name>
</gene>
<dbReference type="InterPro" id="IPR014284">
    <property type="entry name" value="RNA_pol_sigma-70_dom"/>
</dbReference>
<sequence>MNPEAIEMRAGVRMGQVESEQTDVSDADLMLLAREGDRTAFGELWMRHARSGITVARRFTSSLDAEDLVAEAFARIYQRVLDGGGPDGAFRPYLYTTIRNLASRWGSDRRDIQIEDIEDLRDDNLPEDPSMVALDTHLTASAFRSLPDRWQSVLWYTEVEGMAPQDVAPILGLTANGVAALAYRAREGLRTAWLQAHVSEAGTTADCRWVMSRLGEHARNALTDRERSRFDAHLDECDKCGSVAVEVDEVGSSIAVVMLPLLLGATVGGSLLASLAPAEAVSAMPLPDVPAVFDAIAASAAPSAVTAAGVGAGVAAGAGATASAPLLAGALAVTVVLGGGGAILLQPAPEPAPPVGMQRSVQLPAPAAPSGGTASEGIDPQNDPAVSRGLITALTDPVNTIIPNLPVGPVPEHVAPEGVVGAFVDLDLNGKGTPGATVSAQVADQVYTTVVAVDGAWAIRITALPEGSGPITLSQKLTILGIAVPLDIPLTLLSDPLGVTVELLN</sequence>
<keyword evidence="3" id="KW-0731">Sigma factor</keyword>
<dbReference type="Gene3D" id="1.10.10.10">
    <property type="entry name" value="Winged helix-like DNA-binding domain superfamily/Winged helix DNA-binding domain"/>
    <property type="match status" value="1"/>
</dbReference>
<dbReference type="InterPro" id="IPR013783">
    <property type="entry name" value="Ig-like_fold"/>
</dbReference>
<dbReference type="SUPFAM" id="SSF88946">
    <property type="entry name" value="Sigma2 domain of RNA polymerase sigma factors"/>
    <property type="match status" value="1"/>
</dbReference>
<protein>
    <recommendedName>
        <fullName evidence="11">Sigma-70 family RNA polymerase sigma factor</fullName>
    </recommendedName>
</protein>
<dbReference type="Pfam" id="PF13490">
    <property type="entry name" value="zf-HC2"/>
    <property type="match status" value="1"/>
</dbReference>
<dbReference type="PANTHER" id="PTHR43133">
    <property type="entry name" value="RNA POLYMERASE ECF-TYPE SIGMA FACTO"/>
    <property type="match status" value="1"/>
</dbReference>
<accession>A0ABP7FIL0</accession>
<keyword evidence="4" id="KW-0238">DNA-binding</keyword>